<dbReference type="OrthoDB" id="3694353at2759"/>
<dbReference type="RefSeq" id="XP_033526830.1">
    <property type="nucleotide sequence ID" value="XM_033672145.1"/>
</dbReference>
<dbReference type="Proteomes" id="UP000799771">
    <property type="component" value="Unassembled WGS sequence"/>
</dbReference>
<dbReference type="AlphaFoldDB" id="A0A6A6AMP2"/>
<gene>
    <name evidence="2" type="ORF">P153DRAFT_416059</name>
</gene>
<evidence type="ECO:0000313" key="2">
    <source>
        <dbReference type="EMBL" id="KAF2132443.1"/>
    </source>
</evidence>
<evidence type="ECO:0000313" key="3">
    <source>
        <dbReference type="Proteomes" id="UP000799771"/>
    </source>
</evidence>
<feature type="region of interest" description="Disordered" evidence="1">
    <location>
        <begin position="1"/>
        <end position="30"/>
    </location>
</feature>
<feature type="region of interest" description="Disordered" evidence="1">
    <location>
        <begin position="224"/>
        <end position="262"/>
    </location>
</feature>
<feature type="region of interest" description="Disordered" evidence="1">
    <location>
        <begin position="302"/>
        <end position="373"/>
    </location>
</feature>
<feature type="region of interest" description="Disordered" evidence="1">
    <location>
        <begin position="117"/>
        <end position="140"/>
    </location>
</feature>
<organism evidence="2 3">
    <name type="scientific">Dothidotthia symphoricarpi CBS 119687</name>
    <dbReference type="NCBI Taxonomy" id="1392245"/>
    <lineage>
        <taxon>Eukaryota</taxon>
        <taxon>Fungi</taxon>
        <taxon>Dikarya</taxon>
        <taxon>Ascomycota</taxon>
        <taxon>Pezizomycotina</taxon>
        <taxon>Dothideomycetes</taxon>
        <taxon>Pleosporomycetidae</taxon>
        <taxon>Pleosporales</taxon>
        <taxon>Dothidotthiaceae</taxon>
        <taxon>Dothidotthia</taxon>
    </lineage>
</organism>
<feature type="region of interest" description="Disordered" evidence="1">
    <location>
        <begin position="558"/>
        <end position="634"/>
    </location>
</feature>
<evidence type="ECO:0000256" key="1">
    <source>
        <dbReference type="SAM" id="MobiDB-lite"/>
    </source>
</evidence>
<feature type="compositionally biased region" description="Polar residues" evidence="1">
    <location>
        <begin position="224"/>
        <end position="236"/>
    </location>
</feature>
<feature type="compositionally biased region" description="Low complexity" evidence="1">
    <location>
        <begin position="310"/>
        <end position="323"/>
    </location>
</feature>
<dbReference type="EMBL" id="ML977501">
    <property type="protein sequence ID" value="KAF2132443.1"/>
    <property type="molecule type" value="Genomic_DNA"/>
</dbReference>
<feature type="compositionally biased region" description="Low complexity" evidence="1">
    <location>
        <begin position="558"/>
        <end position="581"/>
    </location>
</feature>
<feature type="compositionally biased region" description="Low complexity" evidence="1">
    <location>
        <begin position="588"/>
        <end position="606"/>
    </location>
</feature>
<protein>
    <submittedName>
        <fullName evidence="2">Uncharacterized protein</fullName>
    </submittedName>
</protein>
<sequence>MDHSSPNLSRPSIGSKRPHEESDHGVSKRQRVVHTYAEHNDLDKEASFQIQQNCGANSSYPTWSGLNPFDYTPDIRRGQRVVQCAGEHDGQISTFRSVPAYKSLSHYGHASPNTYVRAMDSRPPDSRPPDSRPPDSRPPDLLSTYFLGSATDQRLPHQYQHIGDGFEDAESARGPVFPAQNWQDPQYAHSESIPPAYDYHFGQQSFVTGGRAIQPIHRPLQFAEQQNNHQSTISSGRSRDPRMIQPHYSGSPDNPHPRYPAFTSAKHVGYAAQQHAPLNLTQPPQTVVHGITKAVLGSSAQTPIDLDDLSSPSRPFRSASSESYNPGDETPPTAHSGSGSPQHALASPRSRAKRAREIEEDEAERAAKKAKTEAGVDADLKLYDDNMELIERFCLTRQNLKKVKWFVKLDAWKRATHRILPSTKTAVPDDNTSQRPVDSTGPGKPDTFVRDALAKGSRPDKIKHPRDKVCVPDYPSDDDIDTCTQMGDGRYYCTHDFGNLKCCKEGLDRSGKLSSINKQMNAWRAKVERLIMSHDLHATHKTWDRCYDSDLRKKEIEAQNTAKSAAQAAQAAQMQAQTKPQQAERVETAPPRVVVADPVTTPAVEPLSETALPQSIEDQDQDQPEPDLTMTPPQHALDSHINEEQTPMLWADGSIFDLDAYLQNPYVLDNDYDKFLVGDPAAVQRVTNSFFGFIVAQAARESRVPPASAVSNHTDTDGSMLSFNAIPTGNKPIAKEDDRFLGKEPKIVYDTIESSIDHSEGKPSQEYPHAGEVSTVDKTASNNAQVNKAAPKAERIVSVSAAKEGETPTARKALDPTLVRALKQHDRLHRDAQDREHRKQWPNLERLNAWWSATRRKVQGLPLTPEELELLQQAEPSWLADRRPPTTEHVEPIEVGEIDEDDLDDLFVDKDDDTSLFGDGELL</sequence>
<accession>A0A6A6AMP2</accession>
<feature type="compositionally biased region" description="Basic and acidic residues" evidence="1">
    <location>
        <begin position="17"/>
        <end position="26"/>
    </location>
</feature>
<name>A0A6A6AMP2_9PLEO</name>
<reference evidence="2" key="1">
    <citation type="journal article" date="2020" name="Stud. Mycol.">
        <title>101 Dothideomycetes genomes: a test case for predicting lifestyles and emergence of pathogens.</title>
        <authorList>
            <person name="Haridas S."/>
            <person name="Albert R."/>
            <person name="Binder M."/>
            <person name="Bloem J."/>
            <person name="Labutti K."/>
            <person name="Salamov A."/>
            <person name="Andreopoulos B."/>
            <person name="Baker S."/>
            <person name="Barry K."/>
            <person name="Bills G."/>
            <person name="Bluhm B."/>
            <person name="Cannon C."/>
            <person name="Castanera R."/>
            <person name="Culley D."/>
            <person name="Daum C."/>
            <person name="Ezra D."/>
            <person name="Gonzalez J."/>
            <person name="Henrissat B."/>
            <person name="Kuo A."/>
            <person name="Liang C."/>
            <person name="Lipzen A."/>
            <person name="Lutzoni F."/>
            <person name="Magnuson J."/>
            <person name="Mondo S."/>
            <person name="Nolan M."/>
            <person name="Ohm R."/>
            <person name="Pangilinan J."/>
            <person name="Park H.-J."/>
            <person name="Ramirez L."/>
            <person name="Alfaro M."/>
            <person name="Sun H."/>
            <person name="Tritt A."/>
            <person name="Yoshinaga Y."/>
            <person name="Zwiers L.-H."/>
            <person name="Turgeon B."/>
            <person name="Goodwin S."/>
            <person name="Spatafora J."/>
            <person name="Crous P."/>
            <person name="Grigoriev I."/>
        </authorList>
    </citation>
    <scope>NUCLEOTIDE SEQUENCE</scope>
    <source>
        <strain evidence="2">CBS 119687</strain>
    </source>
</reference>
<feature type="compositionally biased region" description="Polar residues" evidence="1">
    <location>
        <begin position="1"/>
        <end position="12"/>
    </location>
</feature>
<feature type="compositionally biased region" description="Polar residues" evidence="1">
    <location>
        <begin position="423"/>
        <end position="437"/>
    </location>
</feature>
<feature type="compositionally biased region" description="Basic and acidic residues" evidence="1">
    <location>
        <begin position="364"/>
        <end position="373"/>
    </location>
</feature>
<keyword evidence="3" id="KW-1185">Reference proteome</keyword>
<feature type="compositionally biased region" description="Basic and acidic residues" evidence="1">
    <location>
        <begin position="119"/>
        <end position="138"/>
    </location>
</feature>
<dbReference type="GeneID" id="54412577"/>
<proteinExistence type="predicted"/>
<feature type="region of interest" description="Disordered" evidence="1">
    <location>
        <begin position="423"/>
        <end position="446"/>
    </location>
</feature>